<comment type="caution">
    <text evidence="1">The sequence shown here is derived from an EMBL/GenBank/DDBJ whole genome shotgun (WGS) entry which is preliminary data.</text>
</comment>
<dbReference type="EMBL" id="BMIR01000013">
    <property type="protein sequence ID" value="GGE47090.1"/>
    <property type="molecule type" value="Genomic_DNA"/>
</dbReference>
<accession>A0A8J2YJ36</accession>
<protein>
    <submittedName>
        <fullName evidence="1">Uncharacterized protein</fullName>
    </submittedName>
</protein>
<keyword evidence="2" id="KW-1185">Reference proteome</keyword>
<organism evidence="1 2">
    <name type="scientific">Pullulanibacillus camelliae</name>
    <dbReference type="NCBI Taxonomy" id="1707096"/>
    <lineage>
        <taxon>Bacteria</taxon>
        <taxon>Bacillati</taxon>
        <taxon>Bacillota</taxon>
        <taxon>Bacilli</taxon>
        <taxon>Bacillales</taxon>
        <taxon>Sporolactobacillaceae</taxon>
        <taxon>Pullulanibacillus</taxon>
    </lineage>
</organism>
<proteinExistence type="predicted"/>
<sequence length="64" mass="7226">MSKVRSIFVLQMFFQFRVSSVFLGHTAAHSSIKTRVIGAEGGRLLREQHVSEDPLGKTDRQIPK</sequence>
<dbReference type="AlphaFoldDB" id="A0A8J2YJ36"/>
<reference evidence="1" key="1">
    <citation type="journal article" date="2014" name="Int. J. Syst. Evol. Microbiol.">
        <title>Complete genome sequence of Corynebacterium casei LMG S-19264T (=DSM 44701T), isolated from a smear-ripened cheese.</title>
        <authorList>
            <consortium name="US DOE Joint Genome Institute (JGI-PGF)"/>
            <person name="Walter F."/>
            <person name="Albersmeier A."/>
            <person name="Kalinowski J."/>
            <person name="Ruckert C."/>
        </authorList>
    </citation>
    <scope>NUCLEOTIDE SEQUENCE</scope>
    <source>
        <strain evidence="1">CGMCC 1.15371</strain>
    </source>
</reference>
<gene>
    <name evidence="1" type="ORF">GCM10011391_27400</name>
</gene>
<name>A0A8J2YJ36_9BACL</name>
<evidence type="ECO:0000313" key="2">
    <source>
        <dbReference type="Proteomes" id="UP000628775"/>
    </source>
</evidence>
<dbReference type="Proteomes" id="UP000628775">
    <property type="component" value="Unassembled WGS sequence"/>
</dbReference>
<reference evidence="1" key="2">
    <citation type="submission" date="2020-09" db="EMBL/GenBank/DDBJ databases">
        <authorList>
            <person name="Sun Q."/>
            <person name="Zhou Y."/>
        </authorList>
    </citation>
    <scope>NUCLEOTIDE SEQUENCE</scope>
    <source>
        <strain evidence="1">CGMCC 1.15371</strain>
    </source>
</reference>
<evidence type="ECO:0000313" key="1">
    <source>
        <dbReference type="EMBL" id="GGE47090.1"/>
    </source>
</evidence>